<dbReference type="SUPFAM" id="SSF69500">
    <property type="entry name" value="DTD-like"/>
    <property type="match status" value="1"/>
</dbReference>
<dbReference type="AlphaFoldDB" id="A0A7C3E9A2"/>
<dbReference type="GO" id="GO:0000049">
    <property type="term" value="F:tRNA binding"/>
    <property type="evidence" value="ECO:0007669"/>
    <property type="project" value="UniProtKB-UniRule"/>
</dbReference>
<evidence type="ECO:0000256" key="1">
    <source>
        <dbReference type="ARBA" id="ARBA00009673"/>
    </source>
</evidence>
<comment type="caution">
    <text evidence="3">The sequence shown here is derived from an EMBL/GenBank/DDBJ whole genome shotgun (WGS) entry which is preliminary data.</text>
</comment>
<comment type="function">
    <text evidence="2">An aminoacyl-tRNA editing enzyme that deacylates mischarged D-aminoacyl-tRNAs. Also deacylates mischarged glycyl-tRNA(Ala), protecting cells against glycine mischarging by AlaRS. Acts via tRNA-based rather than protein-based catalysis; rejects L-amino acids rather than detecting D-amino acids in the active site. By recycling D-aminoacyl-tRNA to D-amino acids and free tRNA molecules, this enzyme counteracts the toxicity associated with the formation of D-aminoacyl-tRNA entities in vivo and helps enforce protein L-homochirality.</text>
</comment>
<sequence>MRAVVQRISDASVTVDGTRVGAISKGLLVYLGVAQGDTEKDADYLAEKVLGLRIFTDQEDKMNLSVQDVGGAILVVSQFTLLADARKGRRPSYSEAAEPEKANRLYLYFVEQLRKRDIMVATGVFQASMKVQYINEGPVTILLDSRKLF</sequence>
<keyword evidence="2 3" id="KW-0378">Hydrolase</keyword>
<feature type="short sequence motif" description="Gly-cisPro motif, important for rejection of L-amino acids" evidence="2">
    <location>
        <begin position="137"/>
        <end position="138"/>
    </location>
</feature>
<gene>
    <name evidence="2" type="primary">dtd</name>
    <name evidence="3" type="ORF">ENS59_08070</name>
</gene>
<keyword evidence="2" id="KW-0694">RNA-binding</keyword>
<dbReference type="Pfam" id="PF02580">
    <property type="entry name" value="Tyr_Deacylase"/>
    <property type="match status" value="1"/>
</dbReference>
<dbReference type="EC" id="3.1.1.96" evidence="2"/>
<organism evidence="3">
    <name type="scientific">Gracilinema caldarium</name>
    <dbReference type="NCBI Taxonomy" id="215591"/>
    <lineage>
        <taxon>Bacteria</taxon>
        <taxon>Pseudomonadati</taxon>
        <taxon>Spirochaetota</taxon>
        <taxon>Spirochaetia</taxon>
        <taxon>Spirochaetales</taxon>
        <taxon>Breznakiellaceae</taxon>
        <taxon>Gracilinema</taxon>
    </lineage>
</organism>
<dbReference type="GO" id="GO:0051500">
    <property type="term" value="F:D-tyrosyl-tRNA(Tyr) deacylase activity"/>
    <property type="evidence" value="ECO:0007669"/>
    <property type="project" value="TreeGrafter"/>
</dbReference>
<evidence type="ECO:0000313" key="3">
    <source>
        <dbReference type="EMBL" id="HFH29453.1"/>
    </source>
</evidence>
<comment type="similarity">
    <text evidence="1 2">Belongs to the DTD family.</text>
</comment>
<name>A0A7C3E9A2_9SPIR</name>
<dbReference type="GO" id="GO:0019478">
    <property type="term" value="P:D-amino acid catabolic process"/>
    <property type="evidence" value="ECO:0007669"/>
    <property type="project" value="UniProtKB-UniRule"/>
</dbReference>
<dbReference type="FunFam" id="3.50.80.10:FF:000001">
    <property type="entry name" value="D-aminoacyl-tRNA deacylase"/>
    <property type="match status" value="1"/>
</dbReference>
<dbReference type="EMBL" id="DSVL01000250">
    <property type="protein sequence ID" value="HFH29453.1"/>
    <property type="molecule type" value="Genomic_DNA"/>
</dbReference>
<dbReference type="CDD" id="cd00563">
    <property type="entry name" value="Dtyr_deacylase"/>
    <property type="match status" value="1"/>
</dbReference>
<comment type="subunit">
    <text evidence="2">Homodimer.</text>
</comment>
<comment type="catalytic activity">
    <reaction evidence="2">
        <text>a D-aminoacyl-tRNA + H2O = a tRNA + a D-alpha-amino acid + H(+)</text>
        <dbReference type="Rhea" id="RHEA:13953"/>
        <dbReference type="Rhea" id="RHEA-COMP:10123"/>
        <dbReference type="Rhea" id="RHEA-COMP:10124"/>
        <dbReference type="ChEBI" id="CHEBI:15377"/>
        <dbReference type="ChEBI" id="CHEBI:15378"/>
        <dbReference type="ChEBI" id="CHEBI:59871"/>
        <dbReference type="ChEBI" id="CHEBI:78442"/>
        <dbReference type="ChEBI" id="CHEBI:79333"/>
        <dbReference type="EC" id="3.1.1.96"/>
    </reaction>
</comment>
<protein>
    <recommendedName>
        <fullName evidence="2">D-aminoacyl-tRNA deacylase</fullName>
        <shortName evidence="2">DTD</shortName>
        <ecNumber evidence="2">3.1.1.96</ecNumber>
    </recommendedName>
    <alternativeName>
        <fullName evidence="2">Gly-tRNA(Ala) deacylase</fullName>
        <ecNumber evidence="2">3.1.1.-</ecNumber>
    </alternativeName>
</protein>
<dbReference type="InterPro" id="IPR023509">
    <property type="entry name" value="DTD-like_sf"/>
</dbReference>
<keyword evidence="2" id="KW-0820">tRNA-binding</keyword>
<dbReference type="GO" id="GO:0106026">
    <property type="term" value="F:Gly-tRNA(Ala) deacylase activity"/>
    <property type="evidence" value="ECO:0007669"/>
    <property type="project" value="UniProtKB-UniRule"/>
</dbReference>
<comment type="catalytic activity">
    <reaction evidence="2">
        <text>glycyl-tRNA(Ala) + H2O = tRNA(Ala) + glycine + H(+)</text>
        <dbReference type="Rhea" id="RHEA:53744"/>
        <dbReference type="Rhea" id="RHEA-COMP:9657"/>
        <dbReference type="Rhea" id="RHEA-COMP:13640"/>
        <dbReference type="ChEBI" id="CHEBI:15377"/>
        <dbReference type="ChEBI" id="CHEBI:15378"/>
        <dbReference type="ChEBI" id="CHEBI:57305"/>
        <dbReference type="ChEBI" id="CHEBI:78442"/>
        <dbReference type="ChEBI" id="CHEBI:78522"/>
    </reaction>
</comment>
<dbReference type="GO" id="GO:0005737">
    <property type="term" value="C:cytoplasm"/>
    <property type="evidence" value="ECO:0007669"/>
    <property type="project" value="UniProtKB-SubCell"/>
</dbReference>
<evidence type="ECO:0000256" key="2">
    <source>
        <dbReference type="HAMAP-Rule" id="MF_00518"/>
    </source>
</evidence>
<dbReference type="EC" id="3.1.1.-" evidence="2"/>
<dbReference type="PANTHER" id="PTHR10472">
    <property type="entry name" value="D-TYROSYL-TRNA TYR DEACYLASE"/>
    <property type="match status" value="1"/>
</dbReference>
<dbReference type="NCBIfam" id="TIGR00256">
    <property type="entry name" value="D-aminoacyl-tRNA deacylase"/>
    <property type="match status" value="1"/>
</dbReference>
<comment type="domain">
    <text evidence="2">A Gly-cisPro motif from one monomer fits into the active site of the other monomer to allow specific chiral rejection of L-amino acids.</text>
</comment>
<accession>A0A7C3E9A2</accession>
<comment type="subcellular location">
    <subcellularLocation>
        <location evidence="2">Cytoplasm</location>
    </subcellularLocation>
</comment>
<dbReference type="PANTHER" id="PTHR10472:SF5">
    <property type="entry name" value="D-AMINOACYL-TRNA DEACYLASE 1"/>
    <property type="match status" value="1"/>
</dbReference>
<dbReference type="GO" id="GO:0043908">
    <property type="term" value="F:Ser(Gly)-tRNA(Ala) hydrolase activity"/>
    <property type="evidence" value="ECO:0007669"/>
    <property type="project" value="UniProtKB-UniRule"/>
</dbReference>
<dbReference type="InterPro" id="IPR003732">
    <property type="entry name" value="Daa-tRNA_deacyls_DTD"/>
</dbReference>
<keyword evidence="2" id="KW-0963">Cytoplasm</keyword>
<dbReference type="Gene3D" id="3.50.80.10">
    <property type="entry name" value="D-tyrosyl-tRNA(Tyr) deacylase"/>
    <property type="match status" value="1"/>
</dbReference>
<proteinExistence type="inferred from homology"/>
<reference evidence="3" key="1">
    <citation type="journal article" date="2020" name="mSystems">
        <title>Genome- and Community-Level Interaction Insights into Carbon Utilization and Element Cycling Functions of Hydrothermarchaeota in Hydrothermal Sediment.</title>
        <authorList>
            <person name="Zhou Z."/>
            <person name="Liu Y."/>
            <person name="Xu W."/>
            <person name="Pan J."/>
            <person name="Luo Z.H."/>
            <person name="Li M."/>
        </authorList>
    </citation>
    <scope>NUCLEOTIDE SEQUENCE [LARGE SCALE GENOMIC DNA]</scope>
    <source>
        <strain evidence="3">SpSt-503</strain>
    </source>
</reference>
<dbReference type="HAMAP" id="MF_00518">
    <property type="entry name" value="Deacylase_Dtd"/>
    <property type="match status" value="1"/>
</dbReference>